<keyword evidence="3" id="KW-0378">Hydrolase</keyword>
<dbReference type="GO" id="GO:0019748">
    <property type="term" value="P:secondary metabolic process"/>
    <property type="evidence" value="ECO:0007669"/>
    <property type="project" value="TreeGrafter"/>
</dbReference>
<dbReference type="PANTHER" id="PTHR21240">
    <property type="entry name" value="2-AMINO-3-CARBOXYLMUCONATE-6-SEMIALDEHYDE DECARBOXYLASE"/>
    <property type="match status" value="1"/>
</dbReference>
<keyword evidence="4" id="KW-1185">Reference proteome</keyword>
<dbReference type="SUPFAM" id="SSF51556">
    <property type="entry name" value="Metallo-dependent hydrolases"/>
    <property type="match status" value="1"/>
</dbReference>
<accession>A0A7Y0L6N9</accession>
<dbReference type="InterPro" id="IPR032466">
    <property type="entry name" value="Metal_Hydrolase"/>
</dbReference>
<name>A0A7Y0L6N9_9FIRM</name>
<dbReference type="EMBL" id="JABBVZ010000034">
    <property type="protein sequence ID" value="NMP22914.1"/>
    <property type="molecule type" value="Genomic_DNA"/>
</dbReference>
<organism evidence="3 4">
    <name type="scientific">Sulfobacillus harzensis</name>
    <dbReference type="NCBI Taxonomy" id="2729629"/>
    <lineage>
        <taxon>Bacteria</taxon>
        <taxon>Bacillati</taxon>
        <taxon>Bacillota</taxon>
        <taxon>Clostridia</taxon>
        <taxon>Eubacteriales</taxon>
        <taxon>Clostridiales Family XVII. Incertae Sedis</taxon>
        <taxon>Sulfobacillus</taxon>
    </lineage>
</organism>
<dbReference type="InterPro" id="IPR006680">
    <property type="entry name" value="Amidohydro-rel"/>
</dbReference>
<dbReference type="RefSeq" id="WP_169099692.1">
    <property type="nucleotide sequence ID" value="NZ_JABBVZ010000034.1"/>
</dbReference>
<dbReference type="GO" id="GO:0016831">
    <property type="term" value="F:carboxy-lyase activity"/>
    <property type="evidence" value="ECO:0007669"/>
    <property type="project" value="InterPro"/>
</dbReference>
<evidence type="ECO:0000256" key="1">
    <source>
        <dbReference type="ARBA" id="ARBA00023239"/>
    </source>
</evidence>
<protein>
    <submittedName>
        <fullName evidence="3">Amidohydrolase</fullName>
    </submittedName>
</protein>
<keyword evidence="1" id="KW-0456">Lyase</keyword>
<sequence>MPKKSWRILDFHIHFAVRSNRRTERASGAPDSELTYGQRQYRWMMEAWDFPTPEPEVPEPPVVLERWLGEIKRYNLEGVVFVTGAGSEFMAAAQANNPGRIFSFSHISPDDPDALQKITHDIEDLKLSGFKMFGPQLERPFDDPAYWPIWELLAKHRVPLLIHFGVLGGGGGIVYHPRMSPLTVDPVARAFPEIPIVIPHFGAGYWGDLLQLGWAHENVHVDTSGSNQWIRWMPYPLTLESLLQKAYETFGPDRIIFGSDSSYFPRGFAVRYVQDLIRAARYNGMPDADLQKILYDNAWRILHPGGVANHES</sequence>
<dbReference type="Pfam" id="PF04909">
    <property type="entry name" value="Amidohydro_2"/>
    <property type="match status" value="1"/>
</dbReference>
<reference evidence="3 4" key="1">
    <citation type="submission" date="2020-04" db="EMBL/GenBank/DDBJ databases">
        <authorList>
            <person name="Zhang R."/>
            <person name="Schippers A."/>
        </authorList>
    </citation>
    <scope>NUCLEOTIDE SEQUENCE [LARGE SCALE GENOMIC DNA]</scope>
    <source>
        <strain evidence="3 4">DSM 109850</strain>
    </source>
</reference>
<evidence type="ECO:0000313" key="3">
    <source>
        <dbReference type="EMBL" id="NMP22914.1"/>
    </source>
</evidence>
<dbReference type="PANTHER" id="PTHR21240:SF28">
    <property type="entry name" value="ISO-OROTATE DECARBOXYLASE (EUROFUNG)"/>
    <property type="match status" value="1"/>
</dbReference>
<feature type="domain" description="Amidohydrolase-related" evidence="2">
    <location>
        <begin position="10"/>
        <end position="302"/>
    </location>
</feature>
<dbReference type="GO" id="GO:0005737">
    <property type="term" value="C:cytoplasm"/>
    <property type="evidence" value="ECO:0007669"/>
    <property type="project" value="TreeGrafter"/>
</dbReference>
<proteinExistence type="predicted"/>
<gene>
    <name evidence="3" type="ORF">HIJ39_11195</name>
</gene>
<dbReference type="Gene3D" id="3.20.20.140">
    <property type="entry name" value="Metal-dependent hydrolases"/>
    <property type="match status" value="1"/>
</dbReference>
<dbReference type="AlphaFoldDB" id="A0A7Y0L6N9"/>
<dbReference type="Proteomes" id="UP000533476">
    <property type="component" value="Unassembled WGS sequence"/>
</dbReference>
<evidence type="ECO:0000313" key="4">
    <source>
        <dbReference type="Proteomes" id="UP000533476"/>
    </source>
</evidence>
<dbReference type="InterPro" id="IPR032465">
    <property type="entry name" value="ACMSD"/>
</dbReference>
<comment type="caution">
    <text evidence="3">The sequence shown here is derived from an EMBL/GenBank/DDBJ whole genome shotgun (WGS) entry which is preliminary data.</text>
</comment>
<evidence type="ECO:0000259" key="2">
    <source>
        <dbReference type="Pfam" id="PF04909"/>
    </source>
</evidence>
<dbReference type="GO" id="GO:0016787">
    <property type="term" value="F:hydrolase activity"/>
    <property type="evidence" value="ECO:0007669"/>
    <property type="project" value="UniProtKB-KW"/>
</dbReference>